<name>B4VH36_9CYAN</name>
<sequence length="42" mass="4814">MLATNANLAAAKQQLEDYSRTLEVNVQQRTVFISRYLVKENS</sequence>
<dbReference type="EMBL" id="DS989841">
    <property type="protein sequence ID" value="EDX78412.1"/>
    <property type="molecule type" value="Genomic_DNA"/>
</dbReference>
<dbReference type="AlphaFoldDB" id="B4VH36"/>
<reference evidence="2 3" key="1">
    <citation type="submission" date="2008-07" db="EMBL/GenBank/DDBJ databases">
        <authorList>
            <person name="Tandeau de Marsac N."/>
            <person name="Ferriera S."/>
            <person name="Johnson J."/>
            <person name="Kravitz S."/>
            <person name="Beeson K."/>
            <person name="Sutton G."/>
            <person name="Rogers Y.-H."/>
            <person name="Friedman R."/>
            <person name="Frazier M."/>
            <person name="Venter J.C."/>
        </authorList>
    </citation>
    <scope>NUCLEOTIDE SEQUENCE [LARGE SCALE GENOMIC DNA]</scope>
    <source>
        <strain evidence="2 3">PCC 7420</strain>
    </source>
</reference>
<proteinExistence type="predicted"/>
<evidence type="ECO:0000256" key="1">
    <source>
        <dbReference type="SAM" id="Coils"/>
    </source>
</evidence>
<keyword evidence="3" id="KW-1185">Reference proteome</keyword>
<dbReference type="RefSeq" id="WP_006097883.1">
    <property type="nucleotide sequence ID" value="NZ_DS989841.1"/>
</dbReference>
<gene>
    <name evidence="2" type="ORF">MC7420_7065</name>
</gene>
<dbReference type="HOGENOM" id="CLU_3249904_0_0_3"/>
<accession>B4VH36</accession>
<organism evidence="2 3">
    <name type="scientific">Coleofasciculus chthonoplastes PCC 7420</name>
    <dbReference type="NCBI Taxonomy" id="118168"/>
    <lineage>
        <taxon>Bacteria</taxon>
        <taxon>Bacillati</taxon>
        <taxon>Cyanobacteriota</taxon>
        <taxon>Cyanophyceae</taxon>
        <taxon>Coleofasciculales</taxon>
        <taxon>Coleofasciculaceae</taxon>
        <taxon>Coleofasciculus</taxon>
    </lineage>
</organism>
<feature type="coiled-coil region" evidence="1">
    <location>
        <begin position="1"/>
        <end position="28"/>
    </location>
</feature>
<dbReference type="Proteomes" id="UP000003835">
    <property type="component" value="Unassembled WGS sequence"/>
</dbReference>
<evidence type="ECO:0000313" key="2">
    <source>
        <dbReference type="EMBL" id="EDX78412.1"/>
    </source>
</evidence>
<evidence type="ECO:0000313" key="3">
    <source>
        <dbReference type="Proteomes" id="UP000003835"/>
    </source>
</evidence>
<protein>
    <submittedName>
        <fullName evidence="2">Uncharacterized protein</fullName>
    </submittedName>
</protein>
<keyword evidence="1" id="KW-0175">Coiled coil</keyword>